<dbReference type="EMBL" id="CP032096">
    <property type="protein sequence ID" value="QBZ83732.1"/>
    <property type="molecule type" value="Genomic_DNA"/>
</dbReference>
<proteinExistence type="predicted"/>
<sequence length="133" mass="15235">MVLKMDLIWWYWAITDVLLIAGVAGMPYGIEAAIAFNIIQVIHFYTRTPSASAFPVQVRLAYLALLIVALYPPLFFLYYLIILGTSAMVLFDYCFLARFMSLMPWNHHQKFSIGLLMDTFFTKPVDGSVQKLN</sequence>
<protein>
    <submittedName>
        <fullName evidence="2">Uncharacterized protein</fullName>
    </submittedName>
</protein>
<dbReference type="Proteomes" id="UP000296201">
    <property type="component" value="Chromosome"/>
</dbReference>
<organism evidence="2 3">
    <name type="scientific">Hydrogenovibrio crunogenus</name>
    <dbReference type="NCBI Taxonomy" id="39765"/>
    <lineage>
        <taxon>Bacteria</taxon>
        <taxon>Pseudomonadati</taxon>
        <taxon>Pseudomonadota</taxon>
        <taxon>Gammaproteobacteria</taxon>
        <taxon>Thiotrichales</taxon>
        <taxon>Piscirickettsiaceae</taxon>
        <taxon>Hydrogenovibrio</taxon>
    </lineage>
</organism>
<evidence type="ECO:0000256" key="1">
    <source>
        <dbReference type="SAM" id="Phobius"/>
    </source>
</evidence>
<keyword evidence="3" id="KW-1185">Reference proteome</keyword>
<feature type="transmembrane region" description="Helical" evidence="1">
    <location>
        <begin position="12"/>
        <end position="39"/>
    </location>
</feature>
<evidence type="ECO:0000313" key="3">
    <source>
        <dbReference type="Proteomes" id="UP000296201"/>
    </source>
</evidence>
<accession>A0A4P7P314</accession>
<keyword evidence="1" id="KW-0472">Membrane</keyword>
<evidence type="ECO:0000313" key="2">
    <source>
        <dbReference type="EMBL" id="QBZ83732.1"/>
    </source>
</evidence>
<reference evidence="2 3" key="1">
    <citation type="submission" date="2018-08" db="EMBL/GenBank/DDBJ databases">
        <title>Horizontal acquisition of hydrogen conversion ability and other habitat adaptations in Hydrogenovibrio crunogenus strains.</title>
        <authorList>
            <person name="Gonnella G."/>
            <person name="Adam N."/>
            <person name="Perner M."/>
        </authorList>
    </citation>
    <scope>NUCLEOTIDE SEQUENCE [LARGE SCALE GENOMIC DNA]</scope>
    <source>
        <strain evidence="2 3">SP-41</strain>
    </source>
</reference>
<keyword evidence="1" id="KW-0812">Transmembrane</keyword>
<gene>
    <name evidence="2" type="ORF">GHNINEIG_01793</name>
</gene>
<dbReference type="AlphaFoldDB" id="A0A4P7P314"/>
<keyword evidence="1" id="KW-1133">Transmembrane helix</keyword>
<name>A0A4P7P314_9GAMM</name>